<dbReference type="FunFam" id="1.20.120.1080:FF:000001">
    <property type="entry name" value="Pre-mRNA-splicing factor ATP-dependent RNA helicase"/>
    <property type="match status" value="1"/>
</dbReference>
<keyword evidence="8" id="KW-0508">mRNA splicing</keyword>
<feature type="region of interest" description="Disordered" evidence="11">
    <location>
        <begin position="227"/>
        <end position="247"/>
    </location>
</feature>
<dbReference type="GO" id="GO:0003723">
    <property type="term" value="F:RNA binding"/>
    <property type="evidence" value="ECO:0007669"/>
    <property type="project" value="TreeGrafter"/>
</dbReference>
<evidence type="ECO:0000256" key="5">
    <source>
        <dbReference type="ARBA" id="ARBA00022801"/>
    </source>
</evidence>
<evidence type="ECO:0000256" key="3">
    <source>
        <dbReference type="ARBA" id="ARBA00022664"/>
    </source>
</evidence>
<gene>
    <name evidence="14" type="ORF">BFW01_g1352</name>
</gene>
<dbReference type="InterPro" id="IPR002464">
    <property type="entry name" value="DNA/RNA_helicase_DEAH_CS"/>
</dbReference>
<feature type="domain" description="Helicase ATP-binding" evidence="12">
    <location>
        <begin position="403"/>
        <end position="574"/>
    </location>
</feature>
<evidence type="ECO:0000256" key="9">
    <source>
        <dbReference type="ARBA" id="ARBA00023242"/>
    </source>
</evidence>
<dbReference type="Pfam" id="PF21010">
    <property type="entry name" value="HA2_C"/>
    <property type="match status" value="1"/>
</dbReference>
<organism evidence="14 15">
    <name type="scientific">Lasiodiplodia theobromae</name>
    <dbReference type="NCBI Taxonomy" id="45133"/>
    <lineage>
        <taxon>Eukaryota</taxon>
        <taxon>Fungi</taxon>
        <taxon>Dikarya</taxon>
        <taxon>Ascomycota</taxon>
        <taxon>Pezizomycotina</taxon>
        <taxon>Dothideomycetes</taxon>
        <taxon>Dothideomycetes incertae sedis</taxon>
        <taxon>Botryosphaeriales</taxon>
        <taxon>Botryosphaeriaceae</taxon>
        <taxon>Lasiodiplodia</taxon>
    </lineage>
</organism>
<dbReference type="InterPro" id="IPR007502">
    <property type="entry name" value="Helicase-assoc_dom"/>
</dbReference>
<keyword evidence="4" id="KW-0547">Nucleotide-binding</keyword>
<evidence type="ECO:0000313" key="14">
    <source>
        <dbReference type="EMBL" id="KAF9630790.1"/>
    </source>
</evidence>
<dbReference type="PROSITE" id="PS51192">
    <property type="entry name" value="HELICASE_ATP_BIND_1"/>
    <property type="match status" value="1"/>
</dbReference>
<dbReference type="SMART" id="SM00487">
    <property type="entry name" value="DEXDc"/>
    <property type="match status" value="1"/>
</dbReference>
<dbReference type="InterPro" id="IPR001650">
    <property type="entry name" value="Helicase_C-like"/>
</dbReference>
<evidence type="ECO:0000256" key="4">
    <source>
        <dbReference type="ARBA" id="ARBA00022741"/>
    </source>
</evidence>
<name>A0A8H7IT67_9PEZI</name>
<dbReference type="InterPro" id="IPR027417">
    <property type="entry name" value="P-loop_NTPase"/>
</dbReference>
<dbReference type="GO" id="GO:0006397">
    <property type="term" value="P:mRNA processing"/>
    <property type="evidence" value="ECO:0007669"/>
    <property type="project" value="UniProtKB-KW"/>
</dbReference>
<dbReference type="InterPro" id="IPR011545">
    <property type="entry name" value="DEAD/DEAH_box_helicase_dom"/>
</dbReference>
<evidence type="ECO:0000256" key="8">
    <source>
        <dbReference type="ARBA" id="ARBA00023187"/>
    </source>
</evidence>
<keyword evidence="9" id="KW-0539">Nucleus</keyword>
<evidence type="ECO:0000256" key="2">
    <source>
        <dbReference type="ARBA" id="ARBA00012552"/>
    </source>
</evidence>
<feature type="compositionally biased region" description="Basic and acidic residues" evidence="11">
    <location>
        <begin position="93"/>
        <end position="118"/>
    </location>
</feature>
<dbReference type="CDD" id="cd18791">
    <property type="entry name" value="SF2_C_RHA"/>
    <property type="match status" value="1"/>
</dbReference>
<evidence type="ECO:0000313" key="15">
    <source>
        <dbReference type="Proteomes" id="UP000627934"/>
    </source>
</evidence>
<keyword evidence="3" id="KW-0507">mRNA processing</keyword>
<dbReference type="InterPro" id="IPR011709">
    <property type="entry name" value="DEAD-box_helicase_OB_fold"/>
</dbReference>
<dbReference type="InterPro" id="IPR014001">
    <property type="entry name" value="Helicase_ATP-bd"/>
</dbReference>
<dbReference type="SMART" id="SM00490">
    <property type="entry name" value="HELICc"/>
    <property type="match status" value="1"/>
</dbReference>
<dbReference type="GO" id="GO:0071013">
    <property type="term" value="C:catalytic step 2 spliceosome"/>
    <property type="evidence" value="ECO:0007669"/>
    <property type="project" value="TreeGrafter"/>
</dbReference>
<proteinExistence type="predicted"/>
<evidence type="ECO:0000259" key="13">
    <source>
        <dbReference type="PROSITE" id="PS51194"/>
    </source>
</evidence>
<dbReference type="Proteomes" id="UP000627934">
    <property type="component" value="Unassembled WGS sequence"/>
</dbReference>
<feature type="compositionally biased region" description="Acidic residues" evidence="11">
    <location>
        <begin position="135"/>
        <end position="148"/>
    </location>
</feature>
<evidence type="ECO:0000256" key="1">
    <source>
        <dbReference type="ARBA" id="ARBA00004123"/>
    </source>
</evidence>
<accession>A0A8H7IT67</accession>
<dbReference type="FunFam" id="3.40.50.300:FF:000726">
    <property type="entry name" value="Pre-mRNA-splicing factor ATP-dependent RNA helicase"/>
    <property type="match status" value="1"/>
</dbReference>
<reference evidence="14" key="1">
    <citation type="submission" date="2016-08" db="EMBL/GenBank/DDBJ databases">
        <authorList>
            <person name="Yan J."/>
        </authorList>
    </citation>
    <scope>NUCLEOTIDE SEQUENCE</scope>
    <source>
        <strain evidence="14">CSS-01s</strain>
    </source>
</reference>
<dbReference type="GO" id="GO:0003724">
    <property type="term" value="F:RNA helicase activity"/>
    <property type="evidence" value="ECO:0007669"/>
    <property type="project" value="UniProtKB-EC"/>
</dbReference>
<dbReference type="Pfam" id="PF07717">
    <property type="entry name" value="OB_NTP_bind"/>
    <property type="match status" value="1"/>
</dbReference>
<dbReference type="GO" id="GO:0071006">
    <property type="term" value="C:U2-type catalytic step 1 spliceosome"/>
    <property type="evidence" value="ECO:0007669"/>
    <property type="project" value="UniProtKB-ARBA"/>
</dbReference>
<dbReference type="PANTHER" id="PTHR18934">
    <property type="entry name" value="ATP-DEPENDENT RNA HELICASE"/>
    <property type="match status" value="1"/>
</dbReference>
<dbReference type="PROSITE" id="PS51194">
    <property type="entry name" value="HELICASE_CTER"/>
    <property type="match status" value="1"/>
</dbReference>
<dbReference type="SMART" id="SM00847">
    <property type="entry name" value="HA2"/>
    <property type="match status" value="1"/>
</dbReference>
<keyword evidence="5" id="KW-0378">Hydrolase</keyword>
<keyword evidence="7" id="KW-0067">ATP-binding</keyword>
<evidence type="ECO:0000256" key="11">
    <source>
        <dbReference type="SAM" id="MobiDB-lite"/>
    </source>
</evidence>
<dbReference type="GO" id="GO:0016787">
    <property type="term" value="F:hydrolase activity"/>
    <property type="evidence" value="ECO:0007669"/>
    <property type="project" value="UniProtKB-KW"/>
</dbReference>
<feature type="domain" description="Helicase C-terminal" evidence="13">
    <location>
        <begin position="599"/>
        <end position="773"/>
    </location>
</feature>
<dbReference type="Pfam" id="PF04408">
    <property type="entry name" value="WHD_HA2"/>
    <property type="match status" value="1"/>
</dbReference>
<dbReference type="Gene3D" id="3.40.50.300">
    <property type="entry name" value="P-loop containing nucleotide triphosphate hydrolases"/>
    <property type="match status" value="2"/>
</dbReference>
<dbReference type="InterPro" id="IPR048333">
    <property type="entry name" value="HA2_WH"/>
</dbReference>
<evidence type="ECO:0000256" key="7">
    <source>
        <dbReference type="ARBA" id="ARBA00022840"/>
    </source>
</evidence>
<comment type="caution">
    <text evidence="14">The sequence shown here is derived from an EMBL/GenBank/DDBJ whole genome shotgun (WGS) entry which is preliminary data.</text>
</comment>
<dbReference type="Pfam" id="PF00271">
    <property type="entry name" value="Helicase_C"/>
    <property type="match status" value="1"/>
</dbReference>
<dbReference type="GO" id="GO:0008380">
    <property type="term" value="P:RNA splicing"/>
    <property type="evidence" value="ECO:0007669"/>
    <property type="project" value="UniProtKB-KW"/>
</dbReference>
<keyword evidence="6 14" id="KW-0347">Helicase</keyword>
<dbReference type="GO" id="GO:0005524">
    <property type="term" value="F:ATP binding"/>
    <property type="evidence" value="ECO:0007669"/>
    <property type="project" value="UniProtKB-KW"/>
</dbReference>
<dbReference type="FunFam" id="3.40.50.300:FF:000007">
    <property type="entry name" value="Pre-mRNA-splicing factor ATP-dependent RNA helicase"/>
    <property type="match status" value="1"/>
</dbReference>
<dbReference type="Pfam" id="PF00270">
    <property type="entry name" value="DEAD"/>
    <property type="match status" value="1"/>
</dbReference>
<comment type="catalytic activity">
    <reaction evidence="10">
        <text>ATP + H2O = ADP + phosphate + H(+)</text>
        <dbReference type="Rhea" id="RHEA:13065"/>
        <dbReference type="ChEBI" id="CHEBI:15377"/>
        <dbReference type="ChEBI" id="CHEBI:15378"/>
        <dbReference type="ChEBI" id="CHEBI:30616"/>
        <dbReference type="ChEBI" id="CHEBI:43474"/>
        <dbReference type="ChEBI" id="CHEBI:456216"/>
        <dbReference type="EC" id="3.6.4.13"/>
    </reaction>
</comment>
<feature type="compositionally biased region" description="Basic and acidic residues" evidence="11">
    <location>
        <begin position="125"/>
        <end position="134"/>
    </location>
</feature>
<dbReference type="PROSITE" id="PS00690">
    <property type="entry name" value="DEAH_ATP_HELICASE"/>
    <property type="match status" value="1"/>
</dbReference>
<dbReference type="SUPFAM" id="SSF52540">
    <property type="entry name" value="P-loop containing nucleoside triphosphate hydrolases"/>
    <property type="match status" value="1"/>
</dbReference>
<evidence type="ECO:0000259" key="12">
    <source>
        <dbReference type="PROSITE" id="PS51192"/>
    </source>
</evidence>
<dbReference type="AlphaFoldDB" id="A0A8H7IT67"/>
<sequence>MASSDRTWISDGLIKLTGATDATLVDFVAATASSAAARGPKHLRDKLADLLEDAAAPAALQQFADELYARTTTKGGSSEKKDGAGAKAAKKRDRGEKRERSRDRGEKRERSRERGGGRREKKVRRRDDGDWEDRWGDEEYYEDEEPLEESSPKRVKLQDGSKRLRAKDDKDSKKVVEDRTQAKDAARRRALADDEQAREAALGDLRLRSRQEYLKKREAEQLALLRKQVAEEEEEERRAGPGELTQAELDEFARNRETLRLAEERLRVDEHTDGYALPEDYITEKGKIDRKKKEEALYKRYVDRDEYGREKYVTEQEEWEREQAAKAKAQILRPERVNEGDYEFVFDDTQRINFVVDQALPGQKMSKEQQRLAAQITAAEAKAKSIEETRKSLPIYSWKDQLMEAIGNYQCVIVVAETGSGKTTQIPQFLHEAGYTSKEENGKPKKMVACTQPRRVAAMSVAARVAEEMGVKLGKEVGYSIRFEDNTDPKNTVVKFMTDGMLLREFLTDPSLESYSAIILDEAHERTLATDILFGLLKDIARFRPDLKLIISSATVDAQKFSEYFDNAPIFNVPGRRFPVSIYYTPQPEANYLAAAVTTVFQIHLSQPRGDILVFLTGQDEIETMAEDLAETSRKLGSAAPELIICPIYANLPQEEQAKIFEPTPPGKVRKVVLATNIAETSLTIDGIVYVIDPGYVKENVYNPRTGMESLVVTPCSKASANQRAGRAGRVGPGHCFRLYTRHAYWQELEANTTPEIQRTNLSSTVLLLKSLGINDLVGFDFMDAPPADTLIRSLELLYALGALNDKGELTKRGRQMAEFPVDPMVSAAILKADQLQCVEEVLSIVSMLGESAALFFRPKQQKIHADSARARFTIKEGGDHLTLLNIWNQWVDSDFSYVWAKENFLQQKSLSRARDVRDQLARLCDRVEVTITSCGANDLHPIMKSLVAGFFPNSARLQRGGDSYRTVKNGMTTYIHPSSVLTKTGDSPHRFVMYYELVLTSKEYMRNVMPIPTPAWLNEVAPHYHKMKDLEGLGAENKKMPKGQKL</sequence>
<evidence type="ECO:0000256" key="6">
    <source>
        <dbReference type="ARBA" id="ARBA00022806"/>
    </source>
</evidence>
<evidence type="ECO:0000256" key="10">
    <source>
        <dbReference type="ARBA" id="ARBA00047984"/>
    </source>
</evidence>
<protein>
    <recommendedName>
        <fullName evidence="2">RNA helicase</fullName>
        <ecNumber evidence="2">3.6.4.13</ecNumber>
    </recommendedName>
</protein>
<dbReference type="EC" id="3.6.4.13" evidence="2"/>
<feature type="region of interest" description="Disordered" evidence="11">
    <location>
        <begin position="72"/>
        <end position="195"/>
    </location>
</feature>
<dbReference type="PANTHER" id="PTHR18934:SF83">
    <property type="entry name" value="PRE-MRNA-SPLICING FACTOR ATP-DEPENDENT RNA HELICASE DHX16"/>
    <property type="match status" value="1"/>
</dbReference>
<feature type="compositionally biased region" description="Basic and acidic residues" evidence="11">
    <location>
        <begin position="150"/>
        <end position="195"/>
    </location>
</feature>
<dbReference type="EMBL" id="MDYX01000041">
    <property type="protein sequence ID" value="KAF9630790.1"/>
    <property type="molecule type" value="Genomic_DNA"/>
</dbReference>
<reference evidence="14" key="2">
    <citation type="journal article" date="2018" name="DNA Res.">
        <title>Comparative genome and transcriptome analyses reveal adaptations to opportunistic infections in woody plant degrading pathogens of Botryosphaeriaceae.</title>
        <authorList>
            <person name="Yan J.Y."/>
            <person name="Zhao W.S."/>
            <person name="Chen Z."/>
            <person name="Xing Q.K."/>
            <person name="Zhang W."/>
            <person name="Chethana K.W.T."/>
            <person name="Xue M.F."/>
            <person name="Xu J.P."/>
            <person name="Phillips A.J.L."/>
            <person name="Wang Y."/>
            <person name="Liu J.H."/>
            <person name="Liu M."/>
            <person name="Zhou Y."/>
            <person name="Jayawardena R.S."/>
            <person name="Manawasinghe I.S."/>
            <person name="Huang J.B."/>
            <person name="Qiao G.H."/>
            <person name="Fu C.Y."/>
            <person name="Guo F.F."/>
            <person name="Dissanayake A.J."/>
            <person name="Peng Y.L."/>
            <person name="Hyde K.D."/>
            <person name="Li X.H."/>
        </authorList>
    </citation>
    <scope>NUCLEOTIDE SEQUENCE</scope>
    <source>
        <strain evidence="14">CSS-01s</strain>
    </source>
</reference>
<comment type="subcellular location">
    <subcellularLocation>
        <location evidence="1">Nucleus</location>
    </subcellularLocation>
</comment>
<dbReference type="Gene3D" id="1.20.120.1080">
    <property type="match status" value="1"/>
</dbReference>